<organism evidence="3 4">
    <name type="scientific">Thioclava indica</name>
    <dbReference type="NCBI Taxonomy" id="1353528"/>
    <lineage>
        <taxon>Bacteria</taxon>
        <taxon>Pseudomonadati</taxon>
        <taxon>Pseudomonadota</taxon>
        <taxon>Alphaproteobacteria</taxon>
        <taxon>Rhodobacterales</taxon>
        <taxon>Paracoccaceae</taxon>
        <taxon>Thioclava</taxon>
    </lineage>
</organism>
<proteinExistence type="predicted"/>
<feature type="transmembrane region" description="Helical" evidence="1">
    <location>
        <begin position="78"/>
        <end position="100"/>
    </location>
</feature>
<dbReference type="eggNOG" id="COG4125">
    <property type="taxonomic scope" value="Bacteria"/>
</dbReference>
<keyword evidence="1" id="KW-0812">Transmembrane</keyword>
<evidence type="ECO:0000313" key="4">
    <source>
        <dbReference type="Proteomes" id="UP000027471"/>
    </source>
</evidence>
<feature type="domain" description="Chlorhexidine efflux transporter" evidence="2">
    <location>
        <begin position="72"/>
        <end position="134"/>
    </location>
</feature>
<dbReference type="InterPro" id="IPR007896">
    <property type="entry name" value="BTP_bacteria"/>
</dbReference>
<evidence type="ECO:0000313" key="3">
    <source>
        <dbReference type="EMBL" id="KEO61662.1"/>
    </source>
</evidence>
<protein>
    <recommendedName>
        <fullName evidence="2">Chlorhexidine efflux transporter domain-containing protein</fullName>
    </recommendedName>
</protein>
<dbReference type="RefSeq" id="WP_038127391.1">
    <property type="nucleotide sequence ID" value="NZ_AUNB01000001.1"/>
</dbReference>
<evidence type="ECO:0000256" key="1">
    <source>
        <dbReference type="SAM" id="Phobius"/>
    </source>
</evidence>
<keyword evidence="4" id="KW-1185">Reference proteome</keyword>
<evidence type="ECO:0000259" key="2">
    <source>
        <dbReference type="Pfam" id="PF05232"/>
    </source>
</evidence>
<dbReference type="InterPro" id="IPR058208">
    <property type="entry name" value="PACE"/>
</dbReference>
<feature type="transmembrane region" description="Helical" evidence="1">
    <location>
        <begin position="37"/>
        <end position="57"/>
    </location>
</feature>
<feature type="transmembrane region" description="Helical" evidence="1">
    <location>
        <begin position="112"/>
        <end position="129"/>
    </location>
</feature>
<comment type="caution">
    <text evidence="3">The sequence shown here is derived from an EMBL/GenBank/DDBJ whole genome shotgun (WGS) entry which is preliminary data.</text>
</comment>
<dbReference type="EMBL" id="AUNB01000001">
    <property type="protein sequence ID" value="KEO61662.1"/>
    <property type="molecule type" value="Genomic_DNA"/>
</dbReference>
<gene>
    <name evidence="3" type="ORF">DT23_01435</name>
</gene>
<reference evidence="3 4" key="1">
    <citation type="journal article" date="2015" name="Antonie Van Leeuwenhoek">
        <title>Thioclava indica sp. nov., isolated from surface seawater of the Indian Ocean.</title>
        <authorList>
            <person name="Liu Y."/>
            <person name="Lai Q."/>
            <person name="Du J."/>
            <person name="Xu H."/>
            <person name="Jiang L."/>
            <person name="Shao Z."/>
        </authorList>
    </citation>
    <scope>NUCLEOTIDE SEQUENCE [LARGE SCALE GENOMIC DNA]</scope>
    <source>
        <strain evidence="3 4">DT23-4</strain>
    </source>
</reference>
<name>A0A074KJG4_9RHOB</name>
<keyword evidence="1" id="KW-1133">Transmembrane helix</keyword>
<sequence length="145" mass="16409">MRSPLDRLRHALSFEILALFLVIPLGALVFGFPAHDIGVVAIVSASIATLWNILYNYGFDLGLKRLTASTLKSLRMRVIHALLFEFGLLLVLMPFMAWYLEVSLWRALVMDAAFAGFYLIYALGFNWAYDKVFPLPEWQDAGPPQ</sequence>
<keyword evidence="1" id="KW-0472">Membrane</keyword>
<dbReference type="OrthoDB" id="1631120at2"/>
<dbReference type="Pfam" id="PF05232">
    <property type="entry name" value="BTP"/>
    <property type="match status" value="2"/>
</dbReference>
<dbReference type="AlphaFoldDB" id="A0A074KJG4"/>
<accession>A0A074KJG4</accession>
<feature type="transmembrane region" description="Helical" evidence="1">
    <location>
        <begin position="12"/>
        <end position="31"/>
    </location>
</feature>
<feature type="domain" description="Chlorhexidine efflux transporter" evidence="2">
    <location>
        <begin position="2"/>
        <end position="60"/>
    </location>
</feature>
<dbReference type="NCBIfam" id="NF033664">
    <property type="entry name" value="PACE_transport"/>
    <property type="match status" value="1"/>
</dbReference>
<dbReference type="Proteomes" id="UP000027471">
    <property type="component" value="Unassembled WGS sequence"/>
</dbReference>